<comment type="similarity">
    <text evidence="2">Belongs to the amidase family.</text>
</comment>
<comment type="catalytic activity">
    <reaction evidence="24">
        <text>(9Z,12Z,15Z)-octadecatrienamide + H2O = (9Z,12Z,15Z)-octadecatrienoate + NH4(+)</text>
        <dbReference type="Rhea" id="RHEA:62976"/>
        <dbReference type="ChEBI" id="CHEBI:15377"/>
        <dbReference type="ChEBI" id="CHEBI:28938"/>
        <dbReference type="ChEBI" id="CHEBI:32387"/>
        <dbReference type="ChEBI" id="CHEBI:142684"/>
    </reaction>
    <physiologicalReaction direction="left-to-right" evidence="24">
        <dbReference type="Rhea" id="RHEA:62977"/>
    </physiologicalReaction>
</comment>
<comment type="catalytic activity">
    <reaction evidence="17">
        <text>(5Z,8Z,11Z,14Z)-eicosatetraenamide + H2O = (5Z,8Z,11Z,14Z)-eicosatetraenoate + NH4(+)</text>
        <dbReference type="Rhea" id="RHEA:63016"/>
        <dbReference type="ChEBI" id="CHEBI:15377"/>
        <dbReference type="ChEBI" id="CHEBI:28938"/>
        <dbReference type="ChEBI" id="CHEBI:32395"/>
        <dbReference type="ChEBI" id="CHEBI:137830"/>
    </reaction>
    <physiologicalReaction direction="left-to-right" evidence="17">
        <dbReference type="Rhea" id="RHEA:63017"/>
    </physiologicalReaction>
</comment>
<keyword evidence="38" id="KW-1133">Transmembrane helix</keyword>
<comment type="catalytic activity">
    <reaction evidence="16">
        <text>N-(15Z-tetracosenoyl)-ethanolamine + H2O = (15Z)-tetracosenoate + ethanolamine</text>
        <dbReference type="Rhea" id="RHEA:63144"/>
        <dbReference type="ChEBI" id="CHEBI:15377"/>
        <dbReference type="ChEBI" id="CHEBI:32392"/>
        <dbReference type="ChEBI" id="CHEBI:57603"/>
        <dbReference type="ChEBI" id="CHEBI:146187"/>
    </reaction>
    <physiologicalReaction direction="left-to-right" evidence="16">
        <dbReference type="Rhea" id="RHEA:63145"/>
    </physiologicalReaction>
</comment>
<feature type="domain" description="Amidase" evidence="39">
    <location>
        <begin position="153"/>
        <end position="603"/>
    </location>
</feature>
<comment type="catalytic activity">
    <reaction evidence="28">
        <text>N-(15Z-tetracosenoyl)-taurine + H2O = (15Z)-tetracosenoate + taurine</text>
        <dbReference type="Rhea" id="RHEA:63160"/>
        <dbReference type="ChEBI" id="CHEBI:15377"/>
        <dbReference type="ChEBI" id="CHEBI:32392"/>
        <dbReference type="ChEBI" id="CHEBI:146198"/>
        <dbReference type="ChEBI" id="CHEBI:507393"/>
    </reaction>
    <physiologicalReaction direction="left-to-right" evidence="28">
        <dbReference type="Rhea" id="RHEA:63161"/>
    </physiologicalReaction>
</comment>
<comment type="catalytic activity">
    <reaction evidence="21">
        <text>N-tetracosanoyl-taurine + H2O = tetracosanoate + taurine</text>
        <dbReference type="Rhea" id="RHEA:63140"/>
        <dbReference type="ChEBI" id="CHEBI:15377"/>
        <dbReference type="ChEBI" id="CHEBI:31014"/>
        <dbReference type="ChEBI" id="CHEBI:132049"/>
        <dbReference type="ChEBI" id="CHEBI:507393"/>
    </reaction>
    <physiologicalReaction direction="left-to-right" evidence="21">
        <dbReference type="Rhea" id="RHEA:63141"/>
    </physiologicalReaction>
</comment>
<evidence type="ECO:0000256" key="38">
    <source>
        <dbReference type="SAM" id="Phobius"/>
    </source>
</evidence>
<dbReference type="GO" id="GO:0004040">
    <property type="term" value="F:amidase activity"/>
    <property type="evidence" value="ECO:0007669"/>
    <property type="project" value="TreeGrafter"/>
</dbReference>
<keyword evidence="5" id="KW-0378">Hydrolase</keyword>
<evidence type="ECO:0000256" key="12">
    <source>
        <dbReference type="ARBA" id="ARBA00050294"/>
    </source>
</evidence>
<dbReference type="EC" id="3.5.1.99" evidence="3"/>
<evidence type="ECO:0000256" key="24">
    <source>
        <dbReference type="ARBA" id="ARBA00052337"/>
    </source>
</evidence>
<dbReference type="GO" id="GO:0009062">
    <property type="term" value="P:fatty acid catabolic process"/>
    <property type="evidence" value="ECO:0007669"/>
    <property type="project" value="TreeGrafter"/>
</dbReference>
<dbReference type="Pfam" id="PF01425">
    <property type="entry name" value="Amidase"/>
    <property type="match status" value="1"/>
</dbReference>
<dbReference type="AlphaFoldDB" id="A0AAW0HNE9"/>
<sequence>MVLRQVWTALSGVSGVALACCLLSAAVVLRWTGRRTARGAAARARRRQRAGLETMDKAVQRFRLQVTAGSGAGVGGRGEDGVDEAALAAAWTPEGRLAGSAGVSELGNRTEQLSHSVHFLRQNPDLDSEALLALPLPQLGQKLRSGELSPEAVLFTYLGKAWEVNKGTNCVTSYLTDCETQLSQAPRQGLLYGIPVSLKECFSYKGQDSTLGLSLNEGVPSECDSVVVQVLKLQGAVPFVHTNVPQSMLSFDCSNPLFGQTLNPWKSSKSPGGSSGGEGALIGSGGSPLGLGTDIGGSIRFPSSFCGICGLKPTGNRLSKSGLKGCVYGQTAVQLSVGPMARDVESLALCLRALLCEDLFRLDPTVPPLPFREEIYTSSRPLRVGYYETDNYTMPSPAMRRAVLETKRSLEAAGHTGGEGESGAPHLGLLSSSKSDFVDPCLGDLILILKIPQWLKTLLSFLLKPLFPRLATFLKSMQPRSAEKLWELQHEIEMYRNSVIAQWKAMNLDVLLTPMLGPALDLNAPGRATGAISYTMLYNCLDFPAGVVPVTTVTAEDDAQMEHYRGYFGDIWDTTLKKGMKKSVGLPVAVQCVALPWQEEMCLRFMREVEQLMTPGKRPS</sequence>
<keyword evidence="6" id="KW-0442">Lipid degradation</keyword>
<evidence type="ECO:0000256" key="8">
    <source>
        <dbReference type="ARBA" id="ARBA00047450"/>
    </source>
</evidence>
<dbReference type="Proteomes" id="UP001488838">
    <property type="component" value="Unassembled WGS sequence"/>
</dbReference>
<comment type="catalytic activity">
    <reaction evidence="20">
        <text>N-octadecanoyl ethanolamine + H2O = octadecanoate + ethanolamine</text>
        <dbReference type="Rhea" id="RHEA:63124"/>
        <dbReference type="ChEBI" id="CHEBI:15377"/>
        <dbReference type="ChEBI" id="CHEBI:25629"/>
        <dbReference type="ChEBI" id="CHEBI:57603"/>
        <dbReference type="ChEBI" id="CHEBI:85299"/>
    </reaction>
    <physiologicalReaction direction="left-to-right" evidence="20">
        <dbReference type="Rhea" id="RHEA:63125"/>
    </physiologicalReaction>
</comment>
<comment type="catalytic activity">
    <reaction evidence="9">
        <text>2-(5Z,8Z,11Z,14Z-eicosatetraenoyl)-glycerol + H2O = glycerol + (5Z,8Z,11Z,14Z)-eicosatetraenoate + H(+)</text>
        <dbReference type="Rhea" id="RHEA:26132"/>
        <dbReference type="ChEBI" id="CHEBI:15377"/>
        <dbReference type="ChEBI" id="CHEBI:15378"/>
        <dbReference type="ChEBI" id="CHEBI:17754"/>
        <dbReference type="ChEBI" id="CHEBI:32395"/>
        <dbReference type="ChEBI" id="CHEBI:52392"/>
    </reaction>
    <physiologicalReaction direction="left-to-right" evidence="9">
        <dbReference type="Rhea" id="RHEA:26133"/>
    </physiologicalReaction>
</comment>
<accession>A0AAW0HNE9</accession>
<evidence type="ECO:0000256" key="34">
    <source>
        <dbReference type="ARBA" id="ARBA00073178"/>
    </source>
</evidence>
<dbReference type="GO" id="GO:0047372">
    <property type="term" value="F:monoacylglycerol lipase activity"/>
    <property type="evidence" value="ECO:0007669"/>
    <property type="project" value="UniProtKB-ARBA"/>
</dbReference>
<evidence type="ECO:0000256" key="7">
    <source>
        <dbReference type="ARBA" id="ARBA00023098"/>
    </source>
</evidence>
<gene>
    <name evidence="40" type="ORF">U0070_005708</name>
</gene>
<comment type="catalytic activity">
    <reaction evidence="18">
        <text>(11Z)-eicosenamide + H2O = (11Z)-eicosenoate + NH4(+)</text>
        <dbReference type="Rhea" id="RHEA:63120"/>
        <dbReference type="ChEBI" id="CHEBI:15377"/>
        <dbReference type="ChEBI" id="CHEBI:28938"/>
        <dbReference type="ChEBI" id="CHEBI:32426"/>
        <dbReference type="ChEBI" id="CHEBI:146167"/>
    </reaction>
    <physiologicalReaction direction="left-to-right" evidence="18">
        <dbReference type="Rhea" id="RHEA:63121"/>
    </physiologicalReaction>
</comment>
<evidence type="ECO:0000256" key="2">
    <source>
        <dbReference type="ARBA" id="ARBA00009199"/>
    </source>
</evidence>
<evidence type="ECO:0000256" key="23">
    <source>
        <dbReference type="ARBA" id="ARBA00052289"/>
    </source>
</evidence>
<dbReference type="GO" id="GO:0017064">
    <property type="term" value="F:fatty acid amide hydrolase activity"/>
    <property type="evidence" value="ECO:0007669"/>
    <property type="project" value="UniProtKB-EC"/>
</dbReference>
<comment type="catalytic activity">
    <reaction evidence="13">
        <text>(11Z,14Z)-eicosadienamide + H2O = (11Z,14Z)-eicosadienoate + NH4(+)</text>
        <dbReference type="Rhea" id="RHEA:63004"/>
        <dbReference type="ChEBI" id="CHEBI:15377"/>
        <dbReference type="ChEBI" id="CHEBI:28938"/>
        <dbReference type="ChEBI" id="CHEBI:77220"/>
        <dbReference type="ChEBI" id="CHEBI:146165"/>
    </reaction>
    <physiologicalReaction direction="left-to-right" evidence="13">
        <dbReference type="Rhea" id="RHEA:63005"/>
    </physiologicalReaction>
</comment>
<evidence type="ECO:0000256" key="5">
    <source>
        <dbReference type="ARBA" id="ARBA00022801"/>
    </source>
</evidence>
<evidence type="ECO:0000256" key="15">
    <source>
        <dbReference type="ARBA" id="ARBA00050766"/>
    </source>
</evidence>
<evidence type="ECO:0000313" key="41">
    <source>
        <dbReference type="Proteomes" id="UP001488838"/>
    </source>
</evidence>
<evidence type="ECO:0000256" key="18">
    <source>
        <dbReference type="ARBA" id="ARBA00051311"/>
    </source>
</evidence>
<evidence type="ECO:0000256" key="20">
    <source>
        <dbReference type="ARBA" id="ARBA00051454"/>
    </source>
</evidence>
<evidence type="ECO:0000256" key="14">
    <source>
        <dbReference type="ARBA" id="ARBA00050481"/>
    </source>
</evidence>
<comment type="catalytic activity">
    <reaction evidence="19">
        <text>N-(9Z-hexadecenoyl) ethanolamine + H2O = (9Z)-hexadecenoate + ethanolamine</text>
        <dbReference type="Rhea" id="RHEA:35563"/>
        <dbReference type="ChEBI" id="CHEBI:15377"/>
        <dbReference type="ChEBI" id="CHEBI:32372"/>
        <dbReference type="ChEBI" id="CHEBI:57603"/>
        <dbReference type="ChEBI" id="CHEBI:71465"/>
    </reaction>
    <physiologicalReaction direction="left-to-right" evidence="19">
        <dbReference type="Rhea" id="RHEA:35564"/>
    </physiologicalReaction>
</comment>
<evidence type="ECO:0000256" key="17">
    <source>
        <dbReference type="ARBA" id="ARBA00051200"/>
    </source>
</evidence>
<evidence type="ECO:0000256" key="30">
    <source>
        <dbReference type="ARBA" id="ARBA00052709"/>
    </source>
</evidence>
<comment type="catalytic activity">
    <reaction evidence="33">
        <text>(15Z)-tetracosenamide + H2O = (15Z)-tetracosenoate + NH4(+)</text>
        <dbReference type="Rhea" id="RHEA:63028"/>
        <dbReference type="ChEBI" id="CHEBI:15377"/>
        <dbReference type="ChEBI" id="CHEBI:28938"/>
        <dbReference type="ChEBI" id="CHEBI:32392"/>
        <dbReference type="ChEBI" id="CHEBI:146166"/>
    </reaction>
    <physiologicalReaction direction="left-to-right" evidence="33">
        <dbReference type="Rhea" id="RHEA:63029"/>
    </physiologicalReaction>
</comment>
<evidence type="ECO:0000256" key="21">
    <source>
        <dbReference type="ARBA" id="ARBA00051492"/>
    </source>
</evidence>
<comment type="caution">
    <text evidence="40">The sequence shown here is derived from an EMBL/GenBank/DDBJ whole genome shotgun (WGS) entry which is preliminary data.</text>
</comment>
<comment type="catalytic activity">
    <reaction evidence="22">
        <text>N-docosanoyl-taurine + H2O = docosanoate + taurine</text>
        <dbReference type="Rhea" id="RHEA:63156"/>
        <dbReference type="ChEBI" id="CHEBI:15377"/>
        <dbReference type="ChEBI" id="CHEBI:23858"/>
        <dbReference type="ChEBI" id="CHEBI:146196"/>
        <dbReference type="ChEBI" id="CHEBI:507393"/>
    </reaction>
    <physiologicalReaction direction="left-to-right" evidence="22">
        <dbReference type="Rhea" id="RHEA:63157"/>
    </physiologicalReaction>
</comment>
<dbReference type="SUPFAM" id="SSF75304">
    <property type="entry name" value="Amidase signature (AS) enzymes"/>
    <property type="match status" value="1"/>
</dbReference>
<evidence type="ECO:0000256" key="32">
    <source>
        <dbReference type="ARBA" id="ARBA00052857"/>
    </source>
</evidence>
<evidence type="ECO:0000256" key="11">
    <source>
        <dbReference type="ARBA" id="ARBA00048606"/>
    </source>
</evidence>
<evidence type="ECO:0000256" key="10">
    <source>
        <dbReference type="ARBA" id="ARBA00048052"/>
    </source>
</evidence>
<dbReference type="InterPro" id="IPR052096">
    <property type="entry name" value="Endocannabinoid_amidase"/>
</dbReference>
<proteinExistence type="inferred from homology"/>
<dbReference type="InterPro" id="IPR023631">
    <property type="entry name" value="Amidase_dom"/>
</dbReference>
<dbReference type="FunFam" id="3.90.1300.10:FF:000001">
    <property type="entry name" value="Fatty-acid amide hydrolase 1"/>
    <property type="match status" value="1"/>
</dbReference>
<comment type="catalytic activity">
    <reaction evidence="26">
        <text>N-docosanoyl-ethanolamine + H2O = docosanoate + ethanolamine</text>
        <dbReference type="Rhea" id="RHEA:63128"/>
        <dbReference type="ChEBI" id="CHEBI:15377"/>
        <dbReference type="ChEBI" id="CHEBI:23858"/>
        <dbReference type="ChEBI" id="CHEBI:57603"/>
        <dbReference type="ChEBI" id="CHEBI:146186"/>
    </reaction>
    <physiologicalReaction direction="left-to-right" evidence="26">
        <dbReference type="Rhea" id="RHEA:63129"/>
    </physiologicalReaction>
</comment>
<evidence type="ECO:0000256" key="26">
    <source>
        <dbReference type="ARBA" id="ARBA00052458"/>
    </source>
</evidence>
<evidence type="ECO:0000256" key="37">
    <source>
        <dbReference type="ARBA" id="ARBA00077216"/>
    </source>
</evidence>
<evidence type="ECO:0000256" key="35">
    <source>
        <dbReference type="ARBA" id="ARBA00077111"/>
    </source>
</evidence>
<evidence type="ECO:0000256" key="31">
    <source>
        <dbReference type="ARBA" id="ARBA00052818"/>
    </source>
</evidence>
<evidence type="ECO:0000259" key="39">
    <source>
        <dbReference type="Pfam" id="PF01425"/>
    </source>
</evidence>
<evidence type="ECO:0000256" key="6">
    <source>
        <dbReference type="ARBA" id="ARBA00022963"/>
    </source>
</evidence>
<evidence type="ECO:0000256" key="28">
    <source>
        <dbReference type="ARBA" id="ARBA00052514"/>
    </source>
</evidence>
<evidence type="ECO:0000256" key="9">
    <source>
        <dbReference type="ARBA" id="ARBA00047476"/>
    </source>
</evidence>
<evidence type="ECO:0000256" key="25">
    <source>
        <dbReference type="ARBA" id="ARBA00052426"/>
    </source>
</evidence>
<evidence type="ECO:0000256" key="36">
    <source>
        <dbReference type="ARBA" id="ARBA00077157"/>
    </source>
</evidence>
<keyword evidence="41" id="KW-1185">Reference proteome</keyword>
<evidence type="ECO:0000256" key="4">
    <source>
        <dbReference type="ARBA" id="ARBA00022553"/>
    </source>
</evidence>
<keyword evidence="7" id="KW-0443">Lipid metabolism</keyword>
<evidence type="ECO:0000256" key="16">
    <source>
        <dbReference type="ARBA" id="ARBA00050992"/>
    </source>
</evidence>
<feature type="transmembrane region" description="Helical" evidence="38">
    <location>
        <begin position="6"/>
        <end position="29"/>
    </location>
</feature>
<dbReference type="InterPro" id="IPR036928">
    <property type="entry name" value="AS_sf"/>
</dbReference>
<reference evidence="40 41" key="1">
    <citation type="journal article" date="2023" name="bioRxiv">
        <title>Conserved and derived expression patterns and positive selection on dental genes reveal complex evolutionary context of ever-growing rodent molars.</title>
        <authorList>
            <person name="Calamari Z.T."/>
            <person name="Song A."/>
            <person name="Cohen E."/>
            <person name="Akter M."/>
            <person name="Roy R.D."/>
            <person name="Hallikas O."/>
            <person name="Christensen M.M."/>
            <person name="Li P."/>
            <person name="Marangoni P."/>
            <person name="Jernvall J."/>
            <person name="Klein O.D."/>
        </authorList>
    </citation>
    <scope>NUCLEOTIDE SEQUENCE [LARGE SCALE GENOMIC DNA]</scope>
    <source>
        <strain evidence="40">V071</strain>
    </source>
</reference>
<protein>
    <recommendedName>
        <fullName evidence="34">Fatty-acid amide hydrolase 1</fullName>
        <ecNumber evidence="3">3.5.1.99</ecNumber>
    </recommendedName>
    <alternativeName>
        <fullName evidence="37">Anandamide amidohydrolase 1</fullName>
    </alternativeName>
    <alternativeName>
        <fullName evidence="35">Fatty acid ester hydrolase</fullName>
    </alternativeName>
    <alternativeName>
        <fullName evidence="36">Oleamide hydrolase 1</fullName>
    </alternativeName>
</protein>
<evidence type="ECO:0000256" key="3">
    <source>
        <dbReference type="ARBA" id="ARBA00012112"/>
    </source>
</evidence>
<dbReference type="PANTHER" id="PTHR45847:SF3">
    <property type="entry name" value="FATTY-ACID AMIDE HYDROLASE 1"/>
    <property type="match status" value="1"/>
</dbReference>
<keyword evidence="38" id="KW-0812">Transmembrane</keyword>
<comment type="catalytic activity">
    <reaction evidence="29">
        <text>N-tricosanoyl-taurine + H2O = tricosanoate + taurine</text>
        <dbReference type="Rhea" id="RHEA:63164"/>
        <dbReference type="ChEBI" id="CHEBI:15377"/>
        <dbReference type="ChEBI" id="CHEBI:79007"/>
        <dbReference type="ChEBI" id="CHEBI:146197"/>
        <dbReference type="ChEBI" id="CHEBI:507393"/>
    </reaction>
    <physiologicalReaction direction="left-to-right" evidence="29">
        <dbReference type="Rhea" id="RHEA:63165"/>
    </physiologicalReaction>
</comment>
<comment type="catalytic activity">
    <reaction evidence="32">
        <text>(8Z,11Z,14Z)-eicosatrienamide + H2O = (8Z,11Z,14Z)-eicosatrienoate + NH4(+)</text>
        <dbReference type="Rhea" id="RHEA:62996"/>
        <dbReference type="ChEBI" id="CHEBI:15377"/>
        <dbReference type="ChEBI" id="CHEBI:28938"/>
        <dbReference type="ChEBI" id="CHEBI:71589"/>
        <dbReference type="ChEBI" id="CHEBI:146163"/>
    </reaction>
    <physiologicalReaction direction="left-to-right" evidence="32">
        <dbReference type="Rhea" id="RHEA:62997"/>
    </physiologicalReaction>
</comment>
<dbReference type="InterPro" id="IPR020556">
    <property type="entry name" value="Amidase_CS"/>
</dbReference>
<dbReference type="Gene3D" id="3.90.1300.10">
    <property type="entry name" value="Amidase signature (AS) domain"/>
    <property type="match status" value="1"/>
</dbReference>
<keyword evidence="38" id="KW-0472">Membrane</keyword>
<comment type="catalytic activity">
    <reaction evidence="31">
        <text>(11Z,14Z,17Z)-eicosatrienamide + H2O = (11Z,14Z,17Z)-eicosatrienoate + NH4(+)</text>
        <dbReference type="Rhea" id="RHEA:63000"/>
        <dbReference type="ChEBI" id="CHEBI:15377"/>
        <dbReference type="ChEBI" id="CHEBI:28938"/>
        <dbReference type="ChEBI" id="CHEBI:77223"/>
        <dbReference type="ChEBI" id="CHEBI:146164"/>
    </reaction>
    <physiologicalReaction direction="left-to-right" evidence="31">
        <dbReference type="Rhea" id="RHEA:63001"/>
    </physiologicalReaction>
</comment>
<comment type="catalytic activity">
    <reaction evidence="30">
        <text>N-(5Z,8Z,11Z,14Z)-eicosatetraenoyl-glycine + H2O = (5Z,8Z,11Z,14Z)-eicosatetraenoate + glycine</text>
        <dbReference type="Rhea" id="RHEA:64108"/>
        <dbReference type="ChEBI" id="CHEBI:15377"/>
        <dbReference type="ChEBI" id="CHEBI:32395"/>
        <dbReference type="ChEBI" id="CHEBI:57305"/>
        <dbReference type="ChEBI" id="CHEBI:59002"/>
    </reaction>
    <physiologicalReaction direction="left-to-right" evidence="30">
        <dbReference type="Rhea" id="RHEA:64109"/>
    </physiologicalReaction>
</comment>
<evidence type="ECO:0000256" key="1">
    <source>
        <dbReference type="ARBA" id="ARBA00000208"/>
    </source>
</evidence>
<comment type="catalytic activity">
    <reaction evidence="25">
        <text>(9Z,12Z)-octadecadienamide + H2O = (9Z,12Z)-octadecadienoate + NH4(+)</text>
        <dbReference type="Rhea" id="RHEA:63020"/>
        <dbReference type="ChEBI" id="CHEBI:15377"/>
        <dbReference type="ChEBI" id="CHEBI:28938"/>
        <dbReference type="ChEBI" id="CHEBI:30245"/>
        <dbReference type="ChEBI" id="CHEBI:82984"/>
    </reaction>
    <physiologicalReaction direction="left-to-right" evidence="25">
        <dbReference type="Rhea" id="RHEA:63021"/>
    </physiologicalReaction>
</comment>
<comment type="catalytic activity">
    <reaction evidence="15">
        <text>tetradecamide + H2O = tetradecanoate + NH4(+)</text>
        <dbReference type="Rhea" id="RHEA:62992"/>
        <dbReference type="ChEBI" id="CHEBI:15377"/>
        <dbReference type="ChEBI" id="CHEBI:28938"/>
        <dbReference type="ChEBI" id="CHEBI:30807"/>
        <dbReference type="ChEBI" id="CHEBI:137125"/>
    </reaction>
    <physiologicalReaction direction="left-to-right" evidence="15">
        <dbReference type="Rhea" id="RHEA:62993"/>
    </physiologicalReaction>
</comment>
<comment type="catalytic activity">
    <reaction evidence="23">
        <text>N-(9Z-octadecenoyl)-taurine + H2O = taurine + (9Z)-octadecenoate</text>
        <dbReference type="Rhea" id="RHEA:63148"/>
        <dbReference type="ChEBI" id="CHEBI:15377"/>
        <dbReference type="ChEBI" id="CHEBI:30823"/>
        <dbReference type="ChEBI" id="CHEBI:146191"/>
        <dbReference type="ChEBI" id="CHEBI:507393"/>
    </reaction>
    <physiologicalReaction direction="left-to-right" evidence="23">
        <dbReference type="Rhea" id="RHEA:63149"/>
    </physiologicalReaction>
</comment>
<dbReference type="PANTHER" id="PTHR45847">
    <property type="entry name" value="FATTY ACID AMIDE HYDROLASE"/>
    <property type="match status" value="1"/>
</dbReference>
<evidence type="ECO:0000256" key="27">
    <source>
        <dbReference type="ARBA" id="ARBA00052512"/>
    </source>
</evidence>
<comment type="catalytic activity">
    <reaction evidence="10">
        <text>N-(9Z-octadecenoyl) ethanolamine + H2O = ethanolamine + (9Z)-octadecenoate</text>
        <dbReference type="Rhea" id="RHEA:45060"/>
        <dbReference type="ChEBI" id="CHEBI:15377"/>
        <dbReference type="ChEBI" id="CHEBI:30823"/>
        <dbReference type="ChEBI" id="CHEBI:57603"/>
        <dbReference type="ChEBI" id="CHEBI:71466"/>
    </reaction>
    <physiologicalReaction direction="left-to-right" evidence="10">
        <dbReference type="Rhea" id="RHEA:45061"/>
    </physiologicalReaction>
</comment>
<keyword evidence="4" id="KW-0597">Phosphoprotein</keyword>
<comment type="catalytic activity">
    <reaction evidence="14">
        <text>1-O-methyl-(5Z,8Z,11Z,14Z)-eicosatetraenoate + H2O = methanol + (5Z,8Z,11Z,14Z)-eicosatetraenoate + H(+)</text>
        <dbReference type="Rhea" id="RHEA:63052"/>
        <dbReference type="ChEBI" id="CHEBI:15377"/>
        <dbReference type="ChEBI" id="CHEBI:15378"/>
        <dbReference type="ChEBI" id="CHEBI:17790"/>
        <dbReference type="ChEBI" id="CHEBI:32395"/>
        <dbReference type="ChEBI" id="CHEBI:78033"/>
    </reaction>
    <physiologicalReaction direction="left-to-right" evidence="14">
        <dbReference type="Rhea" id="RHEA:63053"/>
    </physiologicalReaction>
</comment>
<comment type="catalytic activity">
    <reaction evidence="12">
        <text>N-(5Z,8Z,11Z,14Z-eicosatetraenoyl)-L-serine + H2O = (5Z,8Z,11Z,14Z)-eicosatetraenoate + L-serine</text>
        <dbReference type="Rhea" id="RHEA:64116"/>
        <dbReference type="ChEBI" id="CHEBI:15377"/>
        <dbReference type="ChEBI" id="CHEBI:32395"/>
        <dbReference type="ChEBI" id="CHEBI:33384"/>
        <dbReference type="ChEBI" id="CHEBI:149697"/>
    </reaction>
    <physiologicalReaction direction="left-to-right" evidence="12">
        <dbReference type="Rhea" id="RHEA:64117"/>
    </physiologicalReaction>
</comment>
<evidence type="ECO:0000256" key="13">
    <source>
        <dbReference type="ARBA" id="ARBA00050403"/>
    </source>
</evidence>
<name>A0AAW0HNE9_MYOGA</name>
<evidence type="ECO:0000256" key="22">
    <source>
        <dbReference type="ARBA" id="ARBA00051914"/>
    </source>
</evidence>
<comment type="catalytic activity">
    <reaction evidence="1">
        <text>(9Z)-octadecenamide + H2O = (9Z)-octadecenoate + NH4(+)</text>
        <dbReference type="Rhea" id="RHEA:26506"/>
        <dbReference type="ChEBI" id="CHEBI:15377"/>
        <dbReference type="ChEBI" id="CHEBI:28938"/>
        <dbReference type="ChEBI" id="CHEBI:30823"/>
        <dbReference type="ChEBI" id="CHEBI:116314"/>
        <dbReference type="EC" id="3.5.1.99"/>
    </reaction>
    <physiologicalReaction direction="left-to-right" evidence="1">
        <dbReference type="Rhea" id="RHEA:26507"/>
    </physiologicalReaction>
</comment>
<organism evidence="40 41">
    <name type="scientific">Myodes glareolus</name>
    <name type="common">Bank vole</name>
    <name type="synonym">Clethrionomys glareolus</name>
    <dbReference type="NCBI Taxonomy" id="447135"/>
    <lineage>
        <taxon>Eukaryota</taxon>
        <taxon>Metazoa</taxon>
        <taxon>Chordata</taxon>
        <taxon>Craniata</taxon>
        <taxon>Vertebrata</taxon>
        <taxon>Euteleostomi</taxon>
        <taxon>Mammalia</taxon>
        <taxon>Eutheria</taxon>
        <taxon>Euarchontoglires</taxon>
        <taxon>Glires</taxon>
        <taxon>Rodentia</taxon>
        <taxon>Myomorpha</taxon>
        <taxon>Muroidea</taxon>
        <taxon>Cricetidae</taxon>
        <taxon>Arvicolinae</taxon>
        <taxon>Myodes</taxon>
    </lineage>
</organism>
<comment type="catalytic activity">
    <reaction evidence="11">
        <text>N-(5Z,8Z,11Z,14Z-eicosatetraenoyl)-ethanolamine + H2O = ethanolamine + (5Z,8Z,11Z,14Z)-eicosatetraenoate</text>
        <dbReference type="Rhea" id="RHEA:26136"/>
        <dbReference type="ChEBI" id="CHEBI:2700"/>
        <dbReference type="ChEBI" id="CHEBI:15377"/>
        <dbReference type="ChEBI" id="CHEBI:32395"/>
        <dbReference type="ChEBI" id="CHEBI:57603"/>
        <dbReference type="EC" id="3.5.1.99"/>
    </reaction>
    <physiologicalReaction direction="left-to-right" evidence="11">
        <dbReference type="Rhea" id="RHEA:26137"/>
    </physiologicalReaction>
</comment>
<evidence type="ECO:0000256" key="29">
    <source>
        <dbReference type="ARBA" id="ARBA00052634"/>
    </source>
</evidence>
<evidence type="ECO:0000256" key="33">
    <source>
        <dbReference type="ARBA" id="ARBA00052906"/>
    </source>
</evidence>
<evidence type="ECO:0000256" key="19">
    <source>
        <dbReference type="ARBA" id="ARBA00051346"/>
    </source>
</evidence>
<dbReference type="EMBL" id="JBBHLL010000430">
    <property type="protein sequence ID" value="KAK7803161.1"/>
    <property type="molecule type" value="Genomic_DNA"/>
</dbReference>
<comment type="catalytic activity">
    <reaction evidence="27">
        <text>(6Z)-octadecenamide + H2O = (6Z)-octadecenoate + NH4(+)</text>
        <dbReference type="Rhea" id="RHEA:63008"/>
        <dbReference type="ChEBI" id="CHEBI:15377"/>
        <dbReference type="ChEBI" id="CHEBI:28938"/>
        <dbReference type="ChEBI" id="CHEBI:32375"/>
        <dbReference type="ChEBI" id="CHEBI:146168"/>
    </reaction>
    <physiologicalReaction direction="left-to-right" evidence="27">
        <dbReference type="Rhea" id="RHEA:63009"/>
    </physiologicalReaction>
</comment>
<comment type="catalytic activity">
    <reaction evidence="8">
        <text>(9Z)-octadecenoate + glycine = N-(9Z-octadecenoyl)glycine + H2O</text>
        <dbReference type="Rhea" id="RHEA:51316"/>
        <dbReference type="ChEBI" id="CHEBI:15377"/>
        <dbReference type="ChEBI" id="CHEBI:30823"/>
        <dbReference type="ChEBI" id="CHEBI:57305"/>
        <dbReference type="ChEBI" id="CHEBI:133992"/>
    </reaction>
    <physiologicalReaction direction="right-to-left" evidence="8">
        <dbReference type="Rhea" id="RHEA:51318"/>
    </physiologicalReaction>
</comment>
<dbReference type="PROSITE" id="PS00571">
    <property type="entry name" value="AMIDASES"/>
    <property type="match status" value="1"/>
</dbReference>
<evidence type="ECO:0000313" key="40">
    <source>
        <dbReference type="EMBL" id="KAK7803161.1"/>
    </source>
</evidence>
<dbReference type="PROSITE" id="PS51257">
    <property type="entry name" value="PROKAR_LIPOPROTEIN"/>
    <property type="match status" value="1"/>
</dbReference>